<evidence type="ECO:0008006" key="3">
    <source>
        <dbReference type="Google" id="ProtNLM"/>
    </source>
</evidence>
<sequence length="126" mass="13761">MSNDFLNVFLNEMKTNVNGFIAVAVTEIESGLSFGNITIDPGFDPELAAAYNLEVVKAKLNAVKALGLNQDIEDILITLSNQIHIIDISPNKKFMIYLAADASKANLGMTRAVLRKHKADLEKNLA</sequence>
<accession>A0ABP7GBG8</accession>
<name>A0ABP7GBG8_9FLAO</name>
<proteinExistence type="predicted"/>
<dbReference type="EMBL" id="BAABDU010000003">
    <property type="protein sequence ID" value="GAA3759350.1"/>
    <property type="molecule type" value="Genomic_DNA"/>
</dbReference>
<evidence type="ECO:0000313" key="2">
    <source>
        <dbReference type="Proteomes" id="UP001500748"/>
    </source>
</evidence>
<keyword evidence="2" id="KW-1185">Reference proteome</keyword>
<dbReference type="Proteomes" id="UP001500748">
    <property type="component" value="Unassembled WGS sequence"/>
</dbReference>
<gene>
    <name evidence="1" type="ORF">GCM10022423_07780</name>
</gene>
<protein>
    <recommendedName>
        <fullName evidence="3">Regulator of Ras-like GTPase activity (Roadblock/LC7/MglB family)</fullName>
    </recommendedName>
</protein>
<reference evidence="2" key="1">
    <citation type="journal article" date="2019" name="Int. J. Syst. Evol. Microbiol.">
        <title>The Global Catalogue of Microorganisms (GCM) 10K type strain sequencing project: providing services to taxonomists for standard genome sequencing and annotation.</title>
        <authorList>
            <consortium name="The Broad Institute Genomics Platform"/>
            <consortium name="The Broad Institute Genome Sequencing Center for Infectious Disease"/>
            <person name="Wu L."/>
            <person name="Ma J."/>
        </authorList>
    </citation>
    <scope>NUCLEOTIDE SEQUENCE [LARGE SCALE GENOMIC DNA]</scope>
    <source>
        <strain evidence="2">JCM 17337</strain>
    </source>
</reference>
<comment type="caution">
    <text evidence="1">The sequence shown here is derived from an EMBL/GenBank/DDBJ whole genome shotgun (WGS) entry which is preliminary data.</text>
</comment>
<organism evidence="1 2">
    <name type="scientific">Flavobacterium ginsengiterrae</name>
    <dbReference type="NCBI Taxonomy" id="871695"/>
    <lineage>
        <taxon>Bacteria</taxon>
        <taxon>Pseudomonadati</taxon>
        <taxon>Bacteroidota</taxon>
        <taxon>Flavobacteriia</taxon>
        <taxon>Flavobacteriales</taxon>
        <taxon>Flavobacteriaceae</taxon>
        <taxon>Flavobacterium</taxon>
    </lineage>
</organism>
<dbReference type="RefSeq" id="WP_345140534.1">
    <property type="nucleotide sequence ID" value="NZ_BAABDU010000003.1"/>
</dbReference>
<evidence type="ECO:0000313" key="1">
    <source>
        <dbReference type="EMBL" id="GAA3759350.1"/>
    </source>
</evidence>